<accession>A0ABX1WDF0</accession>
<evidence type="ECO:0000313" key="1">
    <source>
        <dbReference type="EMBL" id="NOD31309.1"/>
    </source>
</evidence>
<sequence length="57" mass="6378">MSSTVCKLGQSPEHESISQASMLHEFLLYTSCIFMEYKTVTARDSTAFAEQKDEAKA</sequence>
<organism evidence="1 2">
    <name type="scientific">Ruegeria atlantica</name>
    <dbReference type="NCBI Taxonomy" id="81569"/>
    <lineage>
        <taxon>Bacteria</taxon>
        <taxon>Pseudomonadati</taxon>
        <taxon>Pseudomonadota</taxon>
        <taxon>Alphaproteobacteria</taxon>
        <taxon>Rhodobacterales</taxon>
        <taxon>Roseobacteraceae</taxon>
        <taxon>Ruegeria</taxon>
    </lineage>
</organism>
<dbReference type="Proteomes" id="UP000599383">
    <property type="component" value="Unassembled WGS sequence"/>
</dbReference>
<gene>
    <name evidence="1" type="ORF">GS617_13610</name>
</gene>
<evidence type="ECO:0000313" key="2">
    <source>
        <dbReference type="Proteomes" id="UP000599383"/>
    </source>
</evidence>
<protein>
    <submittedName>
        <fullName evidence="1">Uncharacterized protein</fullName>
    </submittedName>
</protein>
<proteinExistence type="predicted"/>
<keyword evidence="2" id="KW-1185">Reference proteome</keyword>
<dbReference type="RefSeq" id="WP_171363854.1">
    <property type="nucleotide sequence ID" value="NZ_WVQY01000005.1"/>
</dbReference>
<reference evidence="1 2" key="1">
    <citation type="submission" date="2019-12" db="EMBL/GenBank/DDBJ databases">
        <title>Ruegeria JWLKs population differentiation of coral mucus and skeleton niches.</title>
        <authorList>
            <person name="Luo D."/>
        </authorList>
    </citation>
    <scope>NUCLEOTIDE SEQUENCE [LARGE SCALE GENOMIC DNA]</scope>
    <source>
        <strain evidence="1 2">HKCCD6238</strain>
    </source>
</reference>
<dbReference type="EMBL" id="WVQY01000005">
    <property type="protein sequence ID" value="NOD31309.1"/>
    <property type="molecule type" value="Genomic_DNA"/>
</dbReference>
<name>A0ABX1WDF0_9RHOB</name>
<comment type="caution">
    <text evidence="1">The sequence shown here is derived from an EMBL/GenBank/DDBJ whole genome shotgun (WGS) entry which is preliminary data.</text>
</comment>